<dbReference type="InterPro" id="IPR050080">
    <property type="entry name" value="RNase_PH"/>
</dbReference>
<dbReference type="GO" id="GO:0003723">
    <property type="term" value="F:RNA binding"/>
    <property type="evidence" value="ECO:0007669"/>
    <property type="project" value="UniProtKB-KW"/>
</dbReference>
<evidence type="ECO:0000256" key="3">
    <source>
        <dbReference type="ARBA" id="ARBA00006678"/>
    </source>
</evidence>
<dbReference type="Gene3D" id="3.30.230.70">
    <property type="entry name" value="GHMP Kinase, N-terminal domain"/>
    <property type="match status" value="1"/>
</dbReference>
<comment type="subunit">
    <text evidence="10">Component of the RNA exosome complex.</text>
</comment>
<dbReference type="SUPFAM" id="SSF54211">
    <property type="entry name" value="Ribosomal protein S5 domain 2-like"/>
    <property type="match status" value="1"/>
</dbReference>
<evidence type="ECO:0000256" key="1">
    <source>
        <dbReference type="ARBA" id="ARBA00004496"/>
    </source>
</evidence>
<feature type="domain" description="Exoribonuclease phosphorolytic" evidence="15">
    <location>
        <begin position="44"/>
        <end position="171"/>
    </location>
</feature>
<evidence type="ECO:0000313" key="16">
    <source>
        <dbReference type="EMBL" id="KAL3890967.1"/>
    </source>
</evidence>
<evidence type="ECO:0000256" key="7">
    <source>
        <dbReference type="ARBA" id="ARBA00022884"/>
    </source>
</evidence>
<dbReference type="CDD" id="cd11371">
    <property type="entry name" value="RNase_PH_MTR3"/>
    <property type="match status" value="1"/>
</dbReference>
<keyword evidence="17" id="KW-1185">Reference proteome</keyword>
<name>A0ABD3XYA9_SINWO</name>
<comment type="subcellular location">
    <subcellularLocation>
        <location evidence="1">Cytoplasm</location>
    </subcellularLocation>
    <subcellularLocation>
        <location evidence="2">Nucleus</location>
        <location evidence="2">Nucleolus</location>
    </subcellularLocation>
</comment>
<dbReference type="GO" id="GO:0005730">
    <property type="term" value="C:nucleolus"/>
    <property type="evidence" value="ECO:0007669"/>
    <property type="project" value="UniProtKB-SubCell"/>
</dbReference>
<evidence type="ECO:0000256" key="2">
    <source>
        <dbReference type="ARBA" id="ARBA00004604"/>
    </source>
</evidence>
<dbReference type="GO" id="GO:0006364">
    <property type="term" value="P:rRNA processing"/>
    <property type="evidence" value="ECO:0007669"/>
    <property type="project" value="UniProtKB-KW"/>
</dbReference>
<evidence type="ECO:0000256" key="11">
    <source>
        <dbReference type="ARBA" id="ARBA00067159"/>
    </source>
</evidence>
<evidence type="ECO:0000256" key="8">
    <source>
        <dbReference type="ARBA" id="ARBA00023242"/>
    </source>
</evidence>
<keyword evidence="6" id="KW-0271">Exosome</keyword>
<dbReference type="Proteomes" id="UP001634394">
    <property type="component" value="Unassembled WGS sequence"/>
</dbReference>
<evidence type="ECO:0000256" key="4">
    <source>
        <dbReference type="ARBA" id="ARBA00022490"/>
    </source>
</evidence>
<evidence type="ECO:0000313" key="17">
    <source>
        <dbReference type="Proteomes" id="UP001634394"/>
    </source>
</evidence>
<dbReference type="InterPro" id="IPR036345">
    <property type="entry name" value="ExoRNase_PH_dom2_sf"/>
</dbReference>
<dbReference type="EMBL" id="JBJQND010000001">
    <property type="protein sequence ID" value="KAL3890967.1"/>
    <property type="molecule type" value="Genomic_DNA"/>
</dbReference>
<dbReference type="InterPro" id="IPR020568">
    <property type="entry name" value="Ribosomal_Su5_D2-typ_SF"/>
</dbReference>
<dbReference type="InterPro" id="IPR001247">
    <property type="entry name" value="ExoRNase_PH_dom1"/>
</dbReference>
<comment type="caution">
    <text evidence="16">The sequence shown here is derived from an EMBL/GenBank/DDBJ whole genome shotgun (WGS) entry which is preliminary data.</text>
</comment>
<dbReference type="InterPro" id="IPR027408">
    <property type="entry name" value="PNPase/RNase_PH_dom_sf"/>
</dbReference>
<evidence type="ECO:0000256" key="6">
    <source>
        <dbReference type="ARBA" id="ARBA00022835"/>
    </source>
</evidence>
<dbReference type="GO" id="GO:0005737">
    <property type="term" value="C:cytoplasm"/>
    <property type="evidence" value="ECO:0007669"/>
    <property type="project" value="UniProtKB-SubCell"/>
</dbReference>
<keyword evidence="4" id="KW-0963">Cytoplasm</keyword>
<evidence type="ECO:0000259" key="15">
    <source>
        <dbReference type="Pfam" id="PF01138"/>
    </source>
</evidence>
<keyword evidence="5" id="KW-0698">rRNA processing</keyword>
<gene>
    <name evidence="16" type="ORF">ACJMK2_003233</name>
</gene>
<dbReference type="GO" id="GO:0000178">
    <property type="term" value="C:exosome (RNase complex)"/>
    <property type="evidence" value="ECO:0007669"/>
    <property type="project" value="UniProtKB-KW"/>
</dbReference>
<keyword evidence="7" id="KW-0694">RNA-binding</keyword>
<dbReference type="Pfam" id="PF01138">
    <property type="entry name" value="RNase_PH"/>
    <property type="match status" value="1"/>
</dbReference>
<comment type="function">
    <text evidence="9">Non-catalytic component of the RNA exosome complex which has 3'-&gt;5' exoribonuclease activity and participates in a multitude of cellular RNA processing and degradation events.</text>
</comment>
<dbReference type="AlphaFoldDB" id="A0ABD3XYA9"/>
<reference evidence="16 17" key="1">
    <citation type="submission" date="2024-11" db="EMBL/GenBank/DDBJ databases">
        <title>Chromosome-level genome assembly of the freshwater bivalve Anodonta woodiana.</title>
        <authorList>
            <person name="Chen X."/>
        </authorList>
    </citation>
    <scope>NUCLEOTIDE SEQUENCE [LARGE SCALE GENOMIC DNA]</scope>
    <source>
        <strain evidence="16">MN2024</strain>
        <tissue evidence="16">Gills</tissue>
    </source>
</reference>
<protein>
    <recommendedName>
        <fullName evidence="11">Exosome complex component MTR3</fullName>
    </recommendedName>
    <alternativeName>
        <fullName evidence="13">Exosome component 6</fullName>
    </alternativeName>
    <alternativeName>
        <fullName evidence="12">mRNA transport regulator 3 homolog</fullName>
    </alternativeName>
</protein>
<sequence>MPTDSRRIAGPESSTNPYNFCSEKPRHELLQNGKRQDGRKENNIRPIFLKAGVVSQARGSAYIEQNETKAICAVYGPREVIRKEDFSMKGLLTCEFRFATFSCRERRQHQQDVEEKDYSVQLLEALEPAICLDKFPKAQVNIYVTVLQNDGSALAAAITCASVALADSGIEMYDMVAGSSVRVAGKSLLMDPSYQEEYKPEEDTGLTNSGSVTVGLMPSLQQVSAITSKGEIEFELVKQAVAKCVEVCTQLYPVLQQALVRSVSEKEDEDG</sequence>
<evidence type="ECO:0000256" key="13">
    <source>
        <dbReference type="ARBA" id="ARBA00083631"/>
    </source>
</evidence>
<keyword evidence="8" id="KW-0539">Nucleus</keyword>
<evidence type="ECO:0000256" key="12">
    <source>
        <dbReference type="ARBA" id="ARBA00080620"/>
    </source>
</evidence>
<accession>A0ABD3XYA9</accession>
<evidence type="ECO:0000256" key="10">
    <source>
        <dbReference type="ARBA" id="ARBA00062379"/>
    </source>
</evidence>
<proteinExistence type="inferred from homology"/>
<evidence type="ECO:0000256" key="5">
    <source>
        <dbReference type="ARBA" id="ARBA00022552"/>
    </source>
</evidence>
<comment type="similarity">
    <text evidence="3">Belongs to the RNase PH family.</text>
</comment>
<organism evidence="16 17">
    <name type="scientific">Sinanodonta woodiana</name>
    <name type="common">Chinese pond mussel</name>
    <name type="synonym">Anodonta woodiana</name>
    <dbReference type="NCBI Taxonomy" id="1069815"/>
    <lineage>
        <taxon>Eukaryota</taxon>
        <taxon>Metazoa</taxon>
        <taxon>Spiralia</taxon>
        <taxon>Lophotrochozoa</taxon>
        <taxon>Mollusca</taxon>
        <taxon>Bivalvia</taxon>
        <taxon>Autobranchia</taxon>
        <taxon>Heteroconchia</taxon>
        <taxon>Palaeoheterodonta</taxon>
        <taxon>Unionida</taxon>
        <taxon>Unionoidea</taxon>
        <taxon>Unionidae</taxon>
        <taxon>Unioninae</taxon>
        <taxon>Sinanodonta</taxon>
    </lineage>
</organism>
<evidence type="ECO:0000256" key="9">
    <source>
        <dbReference type="ARBA" id="ARBA00058393"/>
    </source>
</evidence>
<feature type="region of interest" description="Disordered" evidence="14">
    <location>
        <begin position="1"/>
        <end position="24"/>
    </location>
</feature>
<evidence type="ECO:0000256" key="14">
    <source>
        <dbReference type="SAM" id="MobiDB-lite"/>
    </source>
</evidence>
<dbReference type="SUPFAM" id="SSF55666">
    <property type="entry name" value="Ribonuclease PH domain 2-like"/>
    <property type="match status" value="1"/>
</dbReference>
<dbReference type="PANTHER" id="PTHR11953:SF2">
    <property type="entry name" value="EXOSOME COMPLEX COMPONENT MTR3"/>
    <property type="match status" value="1"/>
</dbReference>
<dbReference type="PANTHER" id="PTHR11953">
    <property type="entry name" value="EXOSOME COMPLEX COMPONENT"/>
    <property type="match status" value="1"/>
</dbReference>
<dbReference type="FunFam" id="3.30.230.70:FF:000035">
    <property type="entry name" value="Exosome complex component MTR3"/>
    <property type="match status" value="1"/>
</dbReference>